<evidence type="ECO:0000313" key="2">
    <source>
        <dbReference type="EMBL" id="CAL8116190.1"/>
    </source>
</evidence>
<keyword evidence="1" id="KW-0732">Signal</keyword>
<protein>
    <submittedName>
        <fullName evidence="2">Uncharacterized protein</fullName>
    </submittedName>
</protein>
<evidence type="ECO:0000313" key="3">
    <source>
        <dbReference type="Proteomes" id="UP001642540"/>
    </source>
</evidence>
<sequence length="351" mass="39925">MSMNLLVFVLLGISAITSYQASSVSTNKSTGIIFDLTQQIKALRQGSVLKEDLKRTVSSGTCLHVSEVKDRFYYNIENSSDIDAHTIKQVFQVLNDVAKVTGSFQLTISLPFDYFTISNDRAGDVDNIQSNPIYVYNTDSQLNIVIDLNIDMICDDDNYDWEKWLKLDFLRTALGISEIQSMILGISLNSSKVDLNCTKNILSKLKGSDVTFIVYNDELKDKTDLEDSLNYLIKDVVPRLQGMFPLKQVIYNPNLDEIDESNCRLLSLFSELYEINIISHIPELVYKTINSQDFFVIPHLSSDSFRPIDSFRYKNIWTKMLPFVVDAVSKGFQTFVVTPSEICTIAYDNKH</sequence>
<comment type="caution">
    <text evidence="2">The sequence shown here is derived from an EMBL/GenBank/DDBJ whole genome shotgun (WGS) entry which is preliminary data.</text>
</comment>
<organism evidence="2 3">
    <name type="scientific">Orchesella dallaii</name>
    <dbReference type="NCBI Taxonomy" id="48710"/>
    <lineage>
        <taxon>Eukaryota</taxon>
        <taxon>Metazoa</taxon>
        <taxon>Ecdysozoa</taxon>
        <taxon>Arthropoda</taxon>
        <taxon>Hexapoda</taxon>
        <taxon>Collembola</taxon>
        <taxon>Entomobryomorpha</taxon>
        <taxon>Entomobryoidea</taxon>
        <taxon>Orchesellidae</taxon>
        <taxon>Orchesellinae</taxon>
        <taxon>Orchesella</taxon>
    </lineage>
</organism>
<reference evidence="2 3" key="1">
    <citation type="submission" date="2024-08" db="EMBL/GenBank/DDBJ databases">
        <authorList>
            <person name="Cucini C."/>
            <person name="Frati F."/>
        </authorList>
    </citation>
    <scope>NUCLEOTIDE SEQUENCE [LARGE SCALE GENOMIC DNA]</scope>
</reference>
<name>A0ABP1QZT4_9HEXA</name>
<accession>A0ABP1QZT4</accession>
<evidence type="ECO:0000256" key="1">
    <source>
        <dbReference type="SAM" id="SignalP"/>
    </source>
</evidence>
<proteinExistence type="predicted"/>
<feature type="chain" id="PRO_5046177636" evidence="1">
    <location>
        <begin position="22"/>
        <end position="351"/>
    </location>
</feature>
<feature type="signal peptide" evidence="1">
    <location>
        <begin position="1"/>
        <end position="21"/>
    </location>
</feature>
<keyword evidence="3" id="KW-1185">Reference proteome</keyword>
<dbReference type="Proteomes" id="UP001642540">
    <property type="component" value="Unassembled WGS sequence"/>
</dbReference>
<dbReference type="EMBL" id="CAXLJM020000052">
    <property type="protein sequence ID" value="CAL8116190.1"/>
    <property type="molecule type" value="Genomic_DNA"/>
</dbReference>
<gene>
    <name evidence="2" type="ORF">ODALV1_LOCUS17194</name>
</gene>